<evidence type="ECO:0000313" key="4">
    <source>
        <dbReference type="Proteomes" id="UP000198221"/>
    </source>
</evidence>
<keyword evidence="4" id="KW-1185">Reference proteome</keyword>
<dbReference type="PANTHER" id="PTHR43625:SF77">
    <property type="entry name" value="ALDO-KETO REDUCTASE"/>
    <property type="match status" value="1"/>
</dbReference>
<evidence type="ECO:0000313" key="3">
    <source>
        <dbReference type="EMBL" id="SCG77539.1"/>
    </source>
</evidence>
<keyword evidence="1" id="KW-0560">Oxidoreductase</keyword>
<protein>
    <submittedName>
        <fullName evidence="3">Predicted oxidoreductase</fullName>
    </submittedName>
</protein>
<dbReference type="Gene3D" id="3.20.20.100">
    <property type="entry name" value="NADP-dependent oxidoreductase domain"/>
    <property type="match status" value="1"/>
</dbReference>
<reference evidence="4" key="1">
    <citation type="submission" date="2016-06" db="EMBL/GenBank/DDBJ databases">
        <authorList>
            <person name="Varghese N."/>
            <person name="Submissions Spin"/>
        </authorList>
    </citation>
    <scope>NUCLEOTIDE SEQUENCE [LARGE SCALE GENOMIC DNA]</scope>
    <source>
        <strain evidence="4">DSM 43819</strain>
    </source>
</reference>
<dbReference type="OrthoDB" id="3664926at2"/>
<dbReference type="EMBL" id="LT607754">
    <property type="protein sequence ID" value="SCG77539.1"/>
    <property type="molecule type" value="Genomic_DNA"/>
</dbReference>
<gene>
    <name evidence="3" type="ORF">GA0070613_6295</name>
</gene>
<evidence type="ECO:0000256" key="1">
    <source>
        <dbReference type="ARBA" id="ARBA00023002"/>
    </source>
</evidence>
<dbReference type="RefSeq" id="WP_089015492.1">
    <property type="nucleotide sequence ID" value="NZ_LT607754.1"/>
</dbReference>
<dbReference type="PANTHER" id="PTHR43625">
    <property type="entry name" value="AFLATOXIN B1 ALDEHYDE REDUCTASE"/>
    <property type="match status" value="1"/>
</dbReference>
<dbReference type="InterPro" id="IPR023210">
    <property type="entry name" value="NADP_OxRdtase_dom"/>
</dbReference>
<dbReference type="GO" id="GO:0016491">
    <property type="term" value="F:oxidoreductase activity"/>
    <property type="evidence" value="ECO:0007669"/>
    <property type="project" value="UniProtKB-KW"/>
</dbReference>
<sequence>MTHTVIEQVRLGGEGPLVGIQGFGAMGIGTSYYGQTDEAEARATLDRALELGITLFDTANAYGGGANEEFLGPFVAANRERVVIATKFGLGSERLPAGHIDNSPAYIRAAIDDSLRRLRIEQVDLYYMHRRDEQIPIEDTVGVMADLVAAGKVAHLGLSEVTADELRAAASVHRIAAVESEWSLFSRDIENRVVPAAAELGVALVPYSPLGRGILTGALAAATTLDADDVRRNLPRFAGNNDDANRRLLDPLRTIATSRQATLAQIALAWLHAQADVFGLPVVPIPGTRSRTRLEENTGATRIHLTPDELDQLDRIADQVVGDRYADMKFASGGRE</sequence>
<dbReference type="InterPro" id="IPR036812">
    <property type="entry name" value="NAD(P)_OxRdtase_dom_sf"/>
</dbReference>
<dbReference type="GO" id="GO:0005737">
    <property type="term" value="C:cytoplasm"/>
    <property type="evidence" value="ECO:0007669"/>
    <property type="project" value="TreeGrafter"/>
</dbReference>
<organism evidence="3 4">
    <name type="scientific">Micromonospora inositola</name>
    <dbReference type="NCBI Taxonomy" id="47865"/>
    <lineage>
        <taxon>Bacteria</taxon>
        <taxon>Bacillati</taxon>
        <taxon>Actinomycetota</taxon>
        <taxon>Actinomycetes</taxon>
        <taxon>Micromonosporales</taxon>
        <taxon>Micromonosporaceae</taxon>
        <taxon>Micromonospora</taxon>
    </lineage>
</organism>
<dbReference type="Pfam" id="PF00248">
    <property type="entry name" value="Aldo_ket_red"/>
    <property type="match status" value="1"/>
</dbReference>
<dbReference type="Proteomes" id="UP000198221">
    <property type="component" value="Chromosome I"/>
</dbReference>
<dbReference type="InterPro" id="IPR050791">
    <property type="entry name" value="Aldo-Keto_reductase"/>
</dbReference>
<evidence type="ECO:0000259" key="2">
    <source>
        <dbReference type="Pfam" id="PF00248"/>
    </source>
</evidence>
<accession>A0A1C5K4U2</accession>
<dbReference type="SUPFAM" id="SSF51430">
    <property type="entry name" value="NAD(P)-linked oxidoreductase"/>
    <property type="match status" value="1"/>
</dbReference>
<proteinExistence type="predicted"/>
<name>A0A1C5K4U2_9ACTN</name>
<feature type="domain" description="NADP-dependent oxidoreductase" evidence="2">
    <location>
        <begin position="22"/>
        <end position="317"/>
    </location>
</feature>
<dbReference type="AlphaFoldDB" id="A0A1C5K4U2"/>